<reference evidence="1 2" key="1">
    <citation type="journal article" date="2012" name="J. Bacteriol.">
        <title>Complete genome sequence of Riemerella anatipestifer reference strain.</title>
        <authorList>
            <person name="Wang X."/>
            <person name="Zhu D."/>
            <person name="Wang M."/>
            <person name="Cheng A."/>
            <person name="Jia R."/>
            <person name="Zhou Y."/>
            <person name="Chen Z."/>
            <person name="Luo Q."/>
            <person name="Liu F."/>
            <person name="Wang Y."/>
            <person name="Chen X.Y."/>
        </authorList>
    </citation>
    <scope>NUCLEOTIDE SEQUENCE [LARGE SCALE GENOMIC DNA]</scope>
    <source>
        <strain evidence="2">DSM 15868</strain>
    </source>
</reference>
<dbReference type="PATRIC" id="fig|693978.17.peg.158"/>
<protein>
    <submittedName>
        <fullName evidence="1">Lambda ning family protein</fullName>
    </submittedName>
</protein>
<evidence type="ECO:0000313" key="1">
    <source>
        <dbReference type="EMBL" id="AFD55167.1"/>
    </source>
</evidence>
<dbReference type="KEGG" id="ran:Riean_1952"/>
<dbReference type="Gene3D" id="1.10.30.50">
    <property type="match status" value="1"/>
</dbReference>
<dbReference type="GeneID" id="93719057"/>
<dbReference type="Proteomes" id="UP000010093">
    <property type="component" value="Chromosome"/>
</dbReference>
<proteinExistence type="predicted"/>
<evidence type="ECO:0000313" key="2">
    <source>
        <dbReference type="Proteomes" id="UP000010093"/>
    </source>
</evidence>
<sequence>MIEAKAIQKYKTKTRGKLVEQAQKLVNSYVRQRDAINERGDFICISCGKYKPNHQCNAGHYFSRGGYPSVRFDLDNIHSQCIQCNLHQHGNLIPYRENLIKKIGEKRFEQLEQLSKMSIKHDRIMLIELIERMKQQLKKIEK</sequence>
<dbReference type="Pfam" id="PF05766">
    <property type="entry name" value="NinG"/>
    <property type="match status" value="1"/>
</dbReference>
<gene>
    <name evidence="1" type="ORF">RA0C_0153</name>
</gene>
<dbReference type="RefSeq" id="WP_004917892.1">
    <property type="nucleotide sequence ID" value="NC_014738.1"/>
</dbReference>
<dbReference type="EMBL" id="CP003388">
    <property type="protein sequence ID" value="AFD55167.1"/>
    <property type="molecule type" value="Genomic_DNA"/>
</dbReference>
<organism evidence="1 2">
    <name type="scientific">Riemerella anatipestifer (strain ATCC 11845 / DSM 15868 / JCM 9532 / NCTC 11014)</name>
    <dbReference type="NCBI Taxonomy" id="693978"/>
    <lineage>
        <taxon>Bacteria</taxon>
        <taxon>Pseudomonadati</taxon>
        <taxon>Bacteroidota</taxon>
        <taxon>Flavobacteriia</taxon>
        <taxon>Flavobacteriales</taxon>
        <taxon>Weeksellaceae</taxon>
        <taxon>Riemerella</taxon>
    </lineage>
</organism>
<dbReference type="KEGG" id="rai:RA0C_0153"/>
<dbReference type="HOGENOM" id="CLU_102977_1_0_10"/>
<accession>E4TE96</accession>
<dbReference type="AlphaFoldDB" id="E4TE96"/>
<dbReference type="InterPro" id="IPR008713">
    <property type="entry name" value="Phage_lambda_NinG"/>
</dbReference>
<name>E4TE96_RIEAD</name>